<proteinExistence type="predicted"/>
<gene>
    <name evidence="1" type="ORF">HOLDEFILI_02096</name>
</gene>
<organism evidence="1 2">
    <name type="scientific">Holdemania filiformis DSM 12042</name>
    <dbReference type="NCBI Taxonomy" id="545696"/>
    <lineage>
        <taxon>Bacteria</taxon>
        <taxon>Bacillati</taxon>
        <taxon>Bacillota</taxon>
        <taxon>Erysipelotrichia</taxon>
        <taxon>Erysipelotrichales</taxon>
        <taxon>Erysipelotrichaceae</taxon>
        <taxon>Holdemania</taxon>
    </lineage>
</organism>
<dbReference type="HOGENOM" id="CLU_3184584_0_0_9"/>
<dbReference type="Proteomes" id="UP000005950">
    <property type="component" value="Unassembled WGS sequence"/>
</dbReference>
<evidence type="ECO:0000313" key="2">
    <source>
        <dbReference type="Proteomes" id="UP000005950"/>
    </source>
</evidence>
<protein>
    <submittedName>
        <fullName evidence="1">Uncharacterized protein</fullName>
    </submittedName>
</protein>
<evidence type="ECO:0000313" key="1">
    <source>
        <dbReference type="EMBL" id="EEF67743.1"/>
    </source>
</evidence>
<reference evidence="1 2" key="1">
    <citation type="submission" date="2008-12" db="EMBL/GenBank/DDBJ databases">
        <authorList>
            <person name="Fulton L."/>
            <person name="Clifton S."/>
            <person name="Fulton B."/>
            <person name="Xu J."/>
            <person name="Minx P."/>
            <person name="Pepin K.H."/>
            <person name="Johnson M."/>
            <person name="Bhonagiri V."/>
            <person name="Nash W.E."/>
            <person name="Mardis E.R."/>
            <person name="Wilson R.K."/>
        </authorList>
    </citation>
    <scope>NUCLEOTIDE SEQUENCE [LARGE SCALE GENOMIC DNA]</scope>
    <source>
        <strain evidence="1 2">DSM 12042</strain>
    </source>
</reference>
<sequence>MRAENIRTAFRYKPVFAAVKIEADLMRLAEVLQDLKTAGSSLFTDA</sequence>
<dbReference type="AlphaFoldDB" id="B9Y8E9"/>
<name>B9Y8E9_9FIRM</name>
<dbReference type="EMBL" id="ACCF01000121">
    <property type="protein sequence ID" value="EEF67743.1"/>
    <property type="molecule type" value="Genomic_DNA"/>
</dbReference>
<dbReference type="STRING" id="545696.HOLDEFILI_02096"/>
<reference evidence="1 2" key="2">
    <citation type="submission" date="2009-02" db="EMBL/GenBank/DDBJ databases">
        <title>Draft genome sequence of Holdemania filiformis DSM 12042.</title>
        <authorList>
            <person name="Sudarsanam P."/>
            <person name="Ley R."/>
            <person name="Guruge J."/>
            <person name="Turnbaugh P.J."/>
            <person name="Mahowald M."/>
            <person name="Liep D."/>
            <person name="Gordon J."/>
        </authorList>
    </citation>
    <scope>NUCLEOTIDE SEQUENCE [LARGE SCALE GENOMIC DNA]</scope>
    <source>
        <strain evidence="1 2">DSM 12042</strain>
    </source>
</reference>
<accession>B9Y8E9</accession>
<comment type="caution">
    <text evidence="1">The sequence shown here is derived from an EMBL/GenBank/DDBJ whole genome shotgun (WGS) entry which is preliminary data.</text>
</comment>